<organism evidence="4 5">
    <name type="scientific">Legionella beliardensis</name>
    <dbReference type="NCBI Taxonomy" id="91822"/>
    <lineage>
        <taxon>Bacteria</taxon>
        <taxon>Pseudomonadati</taxon>
        <taxon>Pseudomonadota</taxon>
        <taxon>Gammaproteobacteria</taxon>
        <taxon>Legionellales</taxon>
        <taxon>Legionellaceae</taxon>
        <taxon>Legionella</taxon>
    </lineage>
</organism>
<dbReference type="NCBIfam" id="TIGR00532">
    <property type="entry name" value="HMG_CoA_R_NAD"/>
    <property type="match status" value="1"/>
</dbReference>
<dbReference type="SUPFAM" id="SSF55035">
    <property type="entry name" value="NAD-binding domain of HMG-CoA reductase"/>
    <property type="match status" value="1"/>
</dbReference>
<dbReference type="InterPro" id="IPR002202">
    <property type="entry name" value="HMG_CoA_Rdtase"/>
</dbReference>
<dbReference type="GO" id="GO:0004420">
    <property type="term" value="F:hydroxymethylglutaryl-CoA reductase (NADPH) activity"/>
    <property type="evidence" value="ECO:0007669"/>
    <property type="project" value="InterPro"/>
</dbReference>
<dbReference type="Pfam" id="PF00368">
    <property type="entry name" value="HMG-CoA_red"/>
    <property type="match status" value="1"/>
</dbReference>
<dbReference type="Proteomes" id="UP000254968">
    <property type="component" value="Unassembled WGS sequence"/>
</dbReference>
<dbReference type="UniPathway" id="UPA00257">
    <property type="reaction ID" value="UER00367"/>
</dbReference>
<evidence type="ECO:0000256" key="3">
    <source>
        <dbReference type="RuleBase" id="RU361219"/>
    </source>
</evidence>
<dbReference type="SUPFAM" id="SSF56542">
    <property type="entry name" value="Substrate-binding domain of HMG-CoA reductase"/>
    <property type="match status" value="1"/>
</dbReference>
<dbReference type="PROSITE" id="PS50065">
    <property type="entry name" value="HMG_COA_REDUCTASE_4"/>
    <property type="match status" value="1"/>
</dbReference>
<dbReference type="InterPro" id="IPR023074">
    <property type="entry name" value="HMG_CoA_Rdtase_cat_sf"/>
</dbReference>
<gene>
    <name evidence="4" type="primary">mvaA_1</name>
    <name evidence="4" type="ORF">NCTC13315_02271</name>
</gene>
<protein>
    <recommendedName>
        <fullName evidence="3">3-hydroxy-3-methylglutaryl coenzyme A reductase</fullName>
        <shortName evidence="3">HMG-CoA reductase</shortName>
        <ecNumber evidence="3">1.1.1.88</ecNumber>
    </recommendedName>
</protein>
<comment type="catalytic activity">
    <reaction evidence="3">
        <text>(R)-mevalonate + 2 NAD(+) + CoA = (3S)-3-hydroxy-3-methylglutaryl-CoA + 2 NADH + 2 H(+)</text>
        <dbReference type="Rhea" id="RHEA:14833"/>
        <dbReference type="ChEBI" id="CHEBI:15378"/>
        <dbReference type="ChEBI" id="CHEBI:36464"/>
        <dbReference type="ChEBI" id="CHEBI:43074"/>
        <dbReference type="ChEBI" id="CHEBI:57287"/>
        <dbReference type="ChEBI" id="CHEBI:57540"/>
        <dbReference type="ChEBI" id="CHEBI:57945"/>
        <dbReference type="EC" id="1.1.1.88"/>
    </reaction>
</comment>
<comment type="similarity">
    <text evidence="1 3">Belongs to the HMG-CoA reductase family.</text>
</comment>
<dbReference type="EC" id="1.1.1.88" evidence="3"/>
<dbReference type="GO" id="GO:0015936">
    <property type="term" value="P:coenzyme A metabolic process"/>
    <property type="evidence" value="ECO:0007669"/>
    <property type="project" value="InterPro"/>
</dbReference>
<evidence type="ECO:0000313" key="5">
    <source>
        <dbReference type="Proteomes" id="UP000254968"/>
    </source>
</evidence>
<evidence type="ECO:0000256" key="2">
    <source>
        <dbReference type="ARBA" id="ARBA00023002"/>
    </source>
</evidence>
<dbReference type="Gene3D" id="1.10.8.660">
    <property type="match status" value="1"/>
</dbReference>
<reference evidence="4 5" key="1">
    <citation type="submission" date="2018-06" db="EMBL/GenBank/DDBJ databases">
        <authorList>
            <consortium name="Pathogen Informatics"/>
            <person name="Doyle S."/>
        </authorList>
    </citation>
    <scope>NUCLEOTIDE SEQUENCE [LARGE SCALE GENOMIC DNA]</scope>
    <source>
        <strain evidence="4 5">NCTC13315</strain>
    </source>
</reference>
<dbReference type="InterPro" id="IPR004553">
    <property type="entry name" value="HMG_CoA_Rdtase_bac-typ"/>
</dbReference>
<evidence type="ECO:0000313" key="4">
    <source>
        <dbReference type="EMBL" id="STX29719.1"/>
    </source>
</evidence>
<dbReference type="InterPro" id="IPR009023">
    <property type="entry name" value="HMG_CoA_Rdtase_NAD(P)-bd_sf"/>
</dbReference>
<proteinExistence type="inferred from homology"/>
<dbReference type="InterPro" id="IPR023076">
    <property type="entry name" value="HMG_CoA_Rdtase_CS"/>
</dbReference>
<comment type="pathway">
    <text evidence="3">Metabolic intermediate metabolism; (R)-mevalonate degradation; (S)-3-hydroxy-3-methylglutaryl-CoA from (R)-mevalonate: step 1/1.</text>
</comment>
<keyword evidence="3" id="KW-0520">NAD</keyword>
<dbReference type="GO" id="GO:0140643">
    <property type="term" value="F:hydroxymethylglutaryl-CoA reductase (NADH) activity"/>
    <property type="evidence" value="ECO:0007669"/>
    <property type="project" value="UniProtKB-EC"/>
</dbReference>
<dbReference type="PROSITE" id="PS00066">
    <property type="entry name" value="HMG_COA_REDUCTASE_1"/>
    <property type="match status" value="1"/>
</dbReference>
<dbReference type="EMBL" id="UGNV01000001">
    <property type="protein sequence ID" value="STX29719.1"/>
    <property type="molecule type" value="Genomic_DNA"/>
</dbReference>
<keyword evidence="2 3" id="KW-0560">Oxidoreductase</keyword>
<accession>A0A378I3G9</accession>
<dbReference type="Gene3D" id="3.30.70.420">
    <property type="entry name" value="Hydroxymethylglutaryl-CoA reductase, class I/II, NAD/NADP-binding domain"/>
    <property type="match status" value="1"/>
</dbReference>
<evidence type="ECO:0000256" key="1">
    <source>
        <dbReference type="ARBA" id="ARBA00007661"/>
    </source>
</evidence>
<dbReference type="OrthoDB" id="9764892at2"/>
<dbReference type="Gene3D" id="3.90.770.10">
    <property type="entry name" value="3-hydroxy-3-methylglutaryl-coenzyme A Reductase, Chain A, domain 2"/>
    <property type="match status" value="1"/>
</dbReference>
<dbReference type="PRINTS" id="PR00071">
    <property type="entry name" value="HMGCOARDTASE"/>
</dbReference>
<dbReference type="CDD" id="cd00644">
    <property type="entry name" value="HMG-CoA_reductase_classII"/>
    <property type="match status" value="1"/>
</dbReference>
<dbReference type="PANTHER" id="PTHR10572">
    <property type="entry name" value="3-HYDROXY-3-METHYLGLUTARYL-COENZYME A REDUCTASE"/>
    <property type="match status" value="1"/>
</dbReference>
<dbReference type="RefSeq" id="WP_115303390.1">
    <property type="nucleotide sequence ID" value="NZ_CAAAHO010000002.1"/>
</dbReference>
<keyword evidence="5" id="KW-1185">Reference proteome</keyword>
<sequence length="432" mass="47013">MKAKEPVFTNIIKLSEGFSKLTRKEREQCLIKMGFLTSDDVQILNQDSALSASIADNFIENMIGCFQIPLGVATNFVIDGKNYVIPMVTEETSIIASASKTAKWIRDTGELTTKNLGQFGIGQIQLPRVKNFAIVKEKIQTHKNKLIAAVNDDVAKGIVSRGGGVRDITIRCLPRGDGNDMAVVHVMVDTRDAMGANIINQVCEFLKLPIEDLTAEKVGMCILTNLADTKLTQAKVVIRNIDIELGEAIAEGSLFAQIDPYRAATNNKGVLNGIDAVLIATGNDWRAVEAGIHAYAGYSGQYSSITKWFMKGPDLHGVIEAPIMVGTVGGITQLHPVAKICLKMLNIHESSQLARILLAVGLVQNLGAIKALVTEGINKGHMRLHISNLILASDATQAEVPFLKQHLVQCLETQRHVTGSDVKEILNKMRCH</sequence>
<dbReference type="AlphaFoldDB" id="A0A378I3G9"/>
<dbReference type="PANTHER" id="PTHR10572:SF24">
    <property type="entry name" value="3-HYDROXY-3-METHYLGLUTARYL-COENZYME A REDUCTASE"/>
    <property type="match status" value="1"/>
</dbReference>
<dbReference type="PROSITE" id="PS01192">
    <property type="entry name" value="HMG_COA_REDUCTASE_3"/>
    <property type="match status" value="1"/>
</dbReference>
<dbReference type="InterPro" id="IPR009029">
    <property type="entry name" value="HMG_CoA_Rdtase_sub-bd_dom_sf"/>
</dbReference>
<name>A0A378I3G9_9GAMM</name>